<name>A0A838XZ39_9HYPH</name>
<comment type="caution">
    <text evidence="2">The sequence shown here is derived from an EMBL/GenBank/DDBJ whole genome shotgun (WGS) entry which is preliminary data.</text>
</comment>
<dbReference type="EMBL" id="JACEON010000008">
    <property type="protein sequence ID" value="MBA4612020.1"/>
    <property type="molecule type" value="Genomic_DNA"/>
</dbReference>
<protein>
    <submittedName>
        <fullName evidence="2">DUF374 domain-containing protein</fullName>
    </submittedName>
</protein>
<evidence type="ECO:0000259" key="1">
    <source>
        <dbReference type="Pfam" id="PF04028"/>
    </source>
</evidence>
<evidence type="ECO:0000313" key="2">
    <source>
        <dbReference type="EMBL" id="MBA4612020.1"/>
    </source>
</evidence>
<dbReference type="AlphaFoldDB" id="A0A838XZ39"/>
<keyword evidence="3" id="KW-1185">Reference proteome</keyword>
<gene>
    <name evidence="2" type="ORF">H1W37_10175</name>
</gene>
<organism evidence="2 3">
    <name type="scientific">Stappia taiwanensis</name>
    <dbReference type="NCBI Taxonomy" id="992267"/>
    <lineage>
        <taxon>Bacteria</taxon>
        <taxon>Pseudomonadati</taxon>
        <taxon>Pseudomonadota</taxon>
        <taxon>Alphaproteobacteria</taxon>
        <taxon>Hyphomicrobiales</taxon>
        <taxon>Stappiaceae</taxon>
        <taxon>Stappia</taxon>
    </lineage>
</organism>
<feature type="domain" description="DUF374" evidence="1">
    <location>
        <begin position="66"/>
        <end position="138"/>
    </location>
</feature>
<sequence length="229" mass="25058">MLKRIGRHPLVVNAGGALLAGYLRLVRRTSKLRFDPPNFHEIMGDNRPAIVTSWHGQHFLMPFARPEGWDVRVMISRSADGEINAIAARKLGLGTIRASGAHKAHQISKRGGLRGFIEALNLLKAGGFVAMSADVPKVSRIAGAGIITLARHSGRPIFPIAIATSRHITLGTWDRATINLPFSRMIIAAGEPVTVPKDADDALCEDLRRQLEDNMNAATERAWQLARQK</sequence>
<proteinExistence type="predicted"/>
<accession>A0A838XZ39</accession>
<dbReference type="Proteomes" id="UP000559404">
    <property type="component" value="Unassembled WGS sequence"/>
</dbReference>
<dbReference type="CDD" id="cd07983">
    <property type="entry name" value="LPLAT_DUF374-like"/>
    <property type="match status" value="1"/>
</dbReference>
<reference evidence="2 3" key="2">
    <citation type="submission" date="2020-08" db="EMBL/GenBank/DDBJ databases">
        <title>Stappia taiwanensis sp. nov., isolated from a coastal thermal spring.</title>
        <authorList>
            <person name="Kampfer P."/>
        </authorList>
    </citation>
    <scope>NUCLEOTIDE SEQUENCE [LARGE SCALE GENOMIC DNA]</scope>
    <source>
        <strain evidence="2 3">DSM 23284</strain>
    </source>
</reference>
<evidence type="ECO:0000313" key="3">
    <source>
        <dbReference type="Proteomes" id="UP000559404"/>
    </source>
</evidence>
<reference evidence="2 3" key="1">
    <citation type="submission" date="2020-07" db="EMBL/GenBank/DDBJ databases">
        <authorList>
            <person name="Li M."/>
        </authorList>
    </citation>
    <scope>NUCLEOTIDE SEQUENCE [LARGE SCALE GENOMIC DNA]</scope>
    <source>
        <strain evidence="2 3">DSM 23284</strain>
    </source>
</reference>
<dbReference type="InterPro" id="IPR007172">
    <property type="entry name" value="DUF374"/>
</dbReference>
<dbReference type="RefSeq" id="WP_181760219.1">
    <property type="nucleotide sequence ID" value="NZ_BMCR01000003.1"/>
</dbReference>
<dbReference type="Pfam" id="PF04028">
    <property type="entry name" value="DUF374"/>
    <property type="match status" value="1"/>
</dbReference>